<evidence type="ECO:0000256" key="8">
    <source>
        <dbReference type="ARBA" id="ARBA00022692"/>
    </source>
</evidence>
<evidence type="ECO:0000256" key="14">
    <source>
        <dbReference type="ARBA" id="ARBA00023008"/>
    </source>
</evidence>
<keyword evidence="6" id="KW-0813">Transport</keyword>
<evidence type="ECO:0000256" key="3">
    <source>
        <dbReference type="ARBA" id="ARBA00007866"/>
    </source>
</evidence>
<geneLocation type="mitochondrion" evidence="21"/>
<comment type="subcellular location">
    <subcellularLocation>
        <location evidence="2">Membrane</location>
        <topology evidence="2">Multi-pass membrane protein</topology>
    </subcellularLocation>
</comment>
<keyword evidence="13 18" id="KW-1133">Transmembrane helix</keyword>
<evidence type="ECO:0000256" key="9">
    <source>
        <dbReference type="ARBA" id="ARBA00022723"/>
    </source>
</evidence>
<evidence type="ECO:0000259" key="19">
    <source>
        <dbReference type="PROSITE" id="PS50857"/>
    </source>
</evidence>
<keyword evidence="21" id="KW-0496">Mitochondrion</keyword>
<evidence type="ECO:0000256" key="17">
    <source>
        <dbReference type="ARBA" id="ARBA00049512"/>
    </source>
</evidence>
<dbReference type="Gene3D" id="2.60.40.420">
    <property type="entry name" value="Cupredoxins - blue copper proteins"/>
    <property type="match status" value="1"/>
</dbReference>
<comment type="cofactor">
    <cofactor evidence="1">
        <name>Cu cation</name>
        <dbReference type="ChEBI" id="CHEBI:23378"/>
    </cofactor>
</comment>
<dbReference type="SUPFAM" id="SSF49503">
    <property type="entry name" value="Cupredoxins"/>
    <property type="match status" value="1"/>
</dbReference>
<keyword evidence="10" id="KW-0460">Magnesium</keyword>
<protein>
    <recommendedName>
        <fullName evidence="5">Cytochrome c oxidase subunit 2</fullName>
        <ecNumber evidence="4">7.1.1.9</ecNumber>
    </recommendedName>
    <alternativeName>
        <fullName evidence="16">Cytochrome c oxidase polypeptide II</fullName>
    </alternativeName>
</protein>
<dbReference type="SUPFAM" id="SSF81464">
    <property type="entry name" value="Cytochrome c oxidase subunit II-like, transmembrane region"/>
    <property type="match status" value="1"/>
</dbReference>
<keyword evidence="15 18" id="KW-0472">Membrane</keyword>
<evidence type="ECO:0000256" key="11">
    <source>
        <dbReference type="ARBA" id="ARBA00022967"/>
    </source>
</evidence>
<evidence type="ECO:0000256" key="13">
    <source>
        <dbReference type="ARBA" id="ARBA00022989"/>
    </source>
</evidence>
<evidence type="ECO:0000256" key="15">
    <source>
        <dbReference type="ARBA" id="ARBA00023136"/>
    </source>
</evidence>
<dbReference type="PRINTS" id="PR01166">
    <property type="entry name" value="CYCOXIDASEII"/>
</dbReference>
<name>A0A343B6K8_PINIB</name>
<evidence type="ECO:0000256" key="6">
    <source>
        <dbReference type="ARBA" id="ARBA00022448"/>
    </source>
</evidence>
<reference evidence="21" key="1">
    <citation type="submission" date="2016-08" db="EMBL/GenBank/DDBJ databases">
        <authorList>
            <person name="Seilhamer J.J."/>
        </authorList>
    </citation>
    <scope>NUCLEOTIDE SEQUENCE</scope>
</reference>
<evidence type="ECO:0000256" key="1">
    <source>
        <dbReference type="ARBA" id="ARBA00001935"/>
    </source>
</evidence>
<dbReference type="GO" id="GO:0004129">
    <property type="term" value="F:cytochrome-c oxidase activity"/>
    <property type="evidence" value="ECO:0007669"/>
    <property type="project" value="UniProtKB-EC"/>
</dbReference>
<dbReference type="AlphaFoldDB" id="A0A343B6K8"/>
<dbReference type="GO" id="GO:0005507">
    <property type="term" value="F:copper ion binding"/>
    <property type="evidence" value="ECO:0007669"/>
    <property type="project" value="InterPro"/>
</dbReference>
<keyword evidence="12" id="KW-0249">Electron transport</keyword>
<accession>A0A343B6K8</accession>
<gene>
    <name evidence="21" type="primary">COXII</name>
</gene>
<feature type="transmembrane region" description="Helical" evidence="18">
    <location>
        <begin position="21"/>
        <end position="46"/>
    </location>
</feature>
<organism evidence="21">
    <name type="scientific">Pinctada imbricata</name>
    <name type="common">Atlantic pearl-oyster</name>
    <name type="synonym">Pinctada martensii</name>
    <dbReference type="NCBI Taxonomy" id="66713"/>
    <lineage>
        <taxon>Eukaryota</taxon>
        <taxon>Metazoa</taxon>
        <taxon>Spiralia</taxon>
        <taxon>Lophotrochozoa</taxon>
        <taxon>Mollusca</taxon>
        <taxon>Bivalvia</taxon>
        <taxon>Autobranchia</taxon>
        <taxon>Pteriomorphia</taxon>
        <taxon>Pterioida</taxon>
        <taxon>Pterioidea</taxon>
        <taxon>Pteriidae</taxon>
        <taxon>Pinctada</taxon>
    </lineage>
</organism>
<dbReference type="PANTHER" id="PTHR22888">
    <property type="entry name" value="CYTOCHROME C OXIDASE, SUBUNIT II"/>
    <property type="match status" value="1"/>
</dbReference>
<keyword evidence="7" id="KW-0679">Respiratory chain</keyword>
<sequence length="244" mass="28160">MSYWGSCWFNDAMNDGGSRLLYVYHLFVQWLLGIGIVVAGGLTSLFFLEPHEVWLHVQREEWLEAVWTMIPMSILFMLCCPSYKLLCLLEDLNDPKATVKVVGHQWYWQYEYGDYESYSMSQYMVSNKGGLLSVGDFRNLEVDYPAILPYHVWIRMAVTSFDVIHSWTLPCLAVKVDGVPGRLNQVPLYIRVPGVYHGQCSEICGANHAFMPIVVEAVSVMMYRKWLNKFGMPMSARMVEGTWR</sequence>
<comment type="catalytic activity">
    <reaction evidence="17">
        <text>4 Fe(II)-[cytochrome c] + O2 + 8 H(+)(in) = 4 Fe(III)-[cytochrome c] + 2 H2O + 4 H(+)(out)</text>
        <dbReference type="Rhea" id="RHEA:11436"/>
        <dbReference type="Rhea" id="RHEA-COMP:10350"/>
        <dbReference type="Rhea" id="RHEA-COMP:14399"/>
        <dbReference type="ChEBI" id="CHEBI:15377"/>
        <dbReference type="ChEBI" id="CHEBI:15378"/>
        <dbReference type="ChEBI" id="CHEBI:15379"/>
        <dbReference type="ChEBI" id="CHEBI:29033"/>
        <dbReference type="ChEBI" id="CHEBI:29034"/>
        <dbReference type="EC" id="7.1.1.9"/>
    </reaction>
    <physiologicalReaction direction="left-to-right" evidence="17">
        <dbReference type="Rhea" id="RHEA:11437"/>
    </physiologicalReaction>
</comment>
<dbReference type="EMBL" id="KX669229">
    <property type="protein sequence ID" value="AQQ79847.1"/>
    <property type="molecule type" value="Genomic_DNA"/>
</dbReference>
<dbReference type="InterPro" id="IPR045187">
    <property type="entry name" value="CcO_II"/>
</dbReference>
<evidence type="ECO:0000259" key="20">
    <source>
        <dbReference type="PROSITE" id="PS50999"/>
    </source>
</evidence>
<evidence type="ECO:0000256" key="18">
    <source>
        <dbReference type="SAM" id="Phobius"/>
    </source>
</evidence>
<dbReference type="Pfam" id="PF00116">
    <property type="entry name" value="COX2"/>
    <property type="match status" value="1"/>
</dbReference>
<evidence type="ECO:0000256" key="2">
    <source>
        <dbReference type="ARBA" id="ARBA00004141"/>
    </source>
</evidence>
<proteinExistence type="inferred from homology"/>
<dbReference type="InterPro" id="IPR036257">
    <property type="entry name" value="Cyt_c_oxidase_su2_TM_sf"/>
</dbReference>
<keyword evidence="11" id="KW-1278">Translocase</keyword>
<comment type="similarity">
    <text evidence="3">Belongs to the cytochrome c oxidase subunit 2 family.</text>
</comment>
<dbReference type="GO" id="GO:0016020">
    <property type="term" value="C:membrane"/>
    <property type="evidence" value="ECO:0007669"/>
    <property type="project" value="UniProtKB-SubCell"/>
</dbReference>
<feature type="domain" description="Cytochrome oxidase subunit II transmembrane region profile" evidence="20">
    <location>
        <begin position="1"/>
        <end position="93"/>
    </location>
</feature>
<evidence type="ECO:0000256" key="10">
    <source>
        <dbReference type="ARBA" id="ARBA00022842"/>
    </source>
</evidence>
<evidence type="ECO:0000313" key="21">
    <source>
        <dbReference type="EMBL" id="AQQ79847.1"/>
    </source>
</evidence>
<dbReference type="InterPro" id="IPR001505">
    <property type="entry name" value="Copper_CuA"/>
</dbReference>
<dbReference type="InterPro" id="IPR002429">
    <property type="entry name" value="CcO_II-like_C"/>
</dbReference>
<dbReference type="EC" id="7.1.1.9" evidence="4"/>
<keyword evidence="9" id="KW-0479">Metal-binding</keyword>
<feature type="domain" description="Cytochrome oxidase subunit II copper A binding" evidence="19">
    <location>
        <begin position="94"/>
        <end position="229"/>
    </location>
</feature>
<evidence type="ECO:0000256" key="16">
    <source>
        <dbReference type="ARBA" id="ARBA00031389"/>
    </source>
</evidence>
<dbReference type="PROSITE" id="PS50999">
    <property type="entry name" value="COX2_TM"/>
    <property type="match status" value="1"/>
</dbReference>
<dbReference type="GO" id="GO:0042773">
    <property type="term" value="P:ATP synthesis coupled electron transport"/>
    <property type="evidence" value="ECO:0007669"/>
    <property type="project" value="TreeGrafter"/>
</dbReference>
<keyword evidence="8 18" id="KW-0812">Transmembrane</keyword>
<dbReference type="Gene3D" id="1.10.287.90">
    <property type="match status" value="1"/>
</dbReference>
<evidence type="ECO:0000256" key="5">
    <source>
        <dbReference type="ARBA" id="ARBA00015946"/>
    </source>
</evidence>
<keyword evidence="14" id="KW-0186">Copper</keyword>
<evidence type="ECO:0000256" key="12">
    <source>
        <dbReference type="ARBA" id="ARBA00022982"/>
    </source>
</evidence>
<evidence type="ECO:0000256" key="4">
    <source>
        <dbReference type="ARBA" id="ARBA00012949"/>
    </source>
</evidence>
<dbReference type="PROSITE" id="PS00078">
    <property type="entry name" value="COX2"/>
    <property type="match status" value="1"/>
</dbReference>
<dbReference type="InterPro" id="IPR008972">
    <property type="entry name" value="Cupredoxin"/>
</dbReference>
<dbReference type="PROSITE" id="PS50857">
    <property type="entry name" value="COX2_CUA"/>
    <property type="match status" value="1"/>
</dbReference>
<dbReference type="InterPro" id="IPR011759">
    <property type="entry name" value="Cyt_c_oxidase_su2_TM_dom"/>
</dbReference>
<evidence type="ECO:0000256" key="7">
    <source>
        <dbReference type="ARBA" id="ARBA00022660"/>
    </source>
</evidence>
<dbReference type="PANTHER" id="PTHR22888:SF9">
    <property type="entry name" value="CYTOCHROME C OXIDASE SUBUNIT 2"/>
    <property type="match status" value="1"/>
</dbReference>